<keyword evidence="2" id="KW-0677">Repeat</keyword>
<accession>A0AAW2YYG6</accession>
<protein>
    <submittedName>
        <fullName evidence="4">Kelch domain protein with possible IPT/TIG domain</fullName>
    </submittedName>
</protein>
<feature type="compositionally biased region" description="Low complexity" evidence="3">
    <location>
        <begin position="890"/>
        <end position="904"/>
    </location>
</feature>
<keyword evidence="1" id="KW-0880">Kelch repeat</keyword>
<dbReference type="PANTHER" id="PTHR45632:SF3">
    <property type="entry name" value="KELCH-LIKE PROTEIN 32"/>
    <property type="match status" value="1"/>
</dbReference>
<evidence type="ECO:0000313" key="5">
    <source>
        <dbReference type="Proteomes" id="UP001431209"/>
    </source>
</evidence>
<dbReference type="PANTHER" id="PTHR45632">
    <property type="entry name" value="LD33804P"/>
    <property type="match status" value="1"/>
</dbReference>
<evidence type="ECO:0000256" key="2">
    <source>
        <dbReference type="ARBA" id="ARBA00022737"/>
    </source>
</evidence>
<reference evidence="4 5" key="1">
    <citation type="submission" date="2024-03" db="EMBL/GenBank/DDBJ databases">
        <title>The Acrasis kona genome and developmental transcriptomes reveal deep origins of eukaryotic multicellular pathways.</title>
        <authorList>
            <person name="Sheikh S."/>
            <person name="Fu C.-J."/>
            <person name="Brown M.W."/>
            <person name="Baldauf S.L."/>
        </authorList>
    </citation>
    <scope>NUCLEOTIDE SEQUENCE [LARGE SCALE GENOMIC DNA]</scope>
    <source>
        <strain evidence="4 5">ATCC MYA-3509</strain>
    </source>
</reference>
<feature type="region of interest" description="Disordered" evidence="3">
    <location>
        <begin position="890"/>
        <end position="909"/>
    </location>
</feature>
<organism evidence="4 5">
    <name type="scientific">Acrasis kona</name>
    <dbReference type="NCBI Taxonomy" id="1008807"/>
    <lineage>
        <taxon>Eukaryota</taxon>
        <taxon>Discoba</taxon>
        <taxon>Heterolobosea</taxon>
        <taxon>Tetramitia</taxon>
        <taxon>Eutetramitia</taxon>
        <taxon>Acrasidae</taxon>
        <taxon>Acrasis</taxon>
    </lineage>
</organism>
<comment type="caution">
    <text evidence="4">The sequence shown here is derived from an EMBL/GenBank/DDBJ whole genome shotgun (WGS) entry which is preliminary data.</text>
</comment>
<name>A0AAW2YYG6_9EUKA</name>
<sequence>MSLQRNYFGDCVNLIANPQDSYIYPSDNTLVQCSSVKVTLFNTTFTANSTGDLPIYIINPAPFISNINQNGVLTISKKFCPPPPPPPFVPPSPLCPVIKSFDVIEIEGHTTFCASPVVGATQSVNITGTNLVNTTKVSLVWNSTLVFDAVDITYQGGNDTDYTITVAFSRDLPNGTYSLIVEANNLNASVCNQTSAFVNFIVYPVRYFIYPQPPVVYNGIITPVGLHTVNFNFNFILTFLLKKSADGTQVAYNEEFTADYDNKVTMFVPDTFTNGTYQPVVVADDGCGTQPYGPDLFISDNANLQLSSIYPTIVSTSAVSTVRVNINKVLPRAHVYISLPGSGKPAILLSGIVITSSGDQISGDVLPTTPAGVYDVVVVNMDGTVGVGKNLLTVTTAVPPVVYSASYSSPVLSINGANFEGNPSVNLQCENLDGSSYTVGATVNSASSNAISVNADIAVNSVCQVIVTNPGSKLNFIYSRVVNFAPTSSFKQASNLPSGVNRPAVVATGIKPSATYSRPAVVYSIGGSSNGAALPTVNSATASTATTNAIPSVSAWSAQPSLPVALSGHSATIVNDYIYVTGGVATAVPTGNETAPAEPTSSASTGVYRSLILNPNKTPTVALPASHRDGNATGVGEANFYYAITAVYSNNSDINPGGESLIGNIQNIYTPPVYPSLVVELAWDQVPGAASYNVYRTPYSEAPSSLLALLSNTEQTKFVDKGELQANGKKIPVAGSIGNWVKLEQTLTTPRSNLAVTSLNQAIYAIGGDDLASYEFATVTSTESTGPKDYERQTLSSFTQGASSLPSTRSNFGATTYNNRVLVGPSATDNKIYASSAASGGDLGSFTTNSNQPSGDLSNSCLVSSNNKLLVVAKNNVASSTCAGSDTCDQPFQSSSQSPATSTSNPGCAQSSSTLFVVGGENNARTEYALF</sequence>
<dbReference type="AlphaFoldDB" id="A0AAW2YYG6"/>
<dbReference type="Proteomes" id="UP001431209">
    <property type="component" value="Unassembled WGS sequence"/>
</dbReference>
<proteinExistence type="predicted"/>
<keyword evidence="5" id="KW-1185">Reference proteome</keyword>
<dbReference type="InterPro" id="IPR015915">
    <property type="entry name" value="Kelch-typ_b-propeller"/>
</dbReference>
<dbReference type="Gene3D" id="2.120.10.80">
    <property type="entry name" value="Kelch-type beta propeller"/>
    <property type="match status" value="2"/>
</dbReference>
<evidence type="ECO:0000313" key="4">
    <source>
        <dbReference type="EMBL" id="KAL0481694.1"/>
    </source>
</evidence>
<dbReference type="SUPFAM" id="SSF117281">
    <property type="entry name" value="Kelch motif"/>
    <property type="match status" value="2"/>
</dbReference>
<dbReference type="EMBL" id="JAOPGA020000784">
    <property type="protein sequence ID" value="KAL0481694.1"/>
    <property type="molecule type" value="Genomic_DNA"/>
</dbReference>
<gene>
    <name evidence="4" type="ORF">AKO1_012543</name>
</gene>
<evidence type="ECO:0000256" key="1">
    <source>
        <dbReference type="ARBA" id="ARBA00022441"/>
    </source>
</evidence>
<evidence type="ECO:0000256" key="3">
    <source>
        <dbReference type="SAM" id="MobiDB-lite"/>
    </source>
</evidence>